<feature type="compositionally biased region" description="Low complexity" evidence="1">
    <location>
        <begin position="44"/>
        <end position="77"/>
    </location>
</feature>
<gene>
    <name evidence="4" type="ORF">E4U91_23480</name>
</gene>
<name>A0A4U5WS55_STRLS</name>
<dbReference type="Pfam" id="PF08239">
    <property type="entry name" value="SH3_3"/>
    <property type="match status" value="1"/>
</dbReference>
<feature type="compositionally biased region" description="Low complexity" evidence="1">
    <location>
        <begin position="89"/>
        <end position="105"/>
    </location>
</feature>
<dbReference type="OrthoDB" id="3482365at2"/>
<comment type="caution">
    <text evidence="4">The sequence shown here is derived from an EMBL/GenBank/DDBJ whole genome shotgun (WGS) entry which is preliminary data.</text>
</comment>
<dbReference type="InterPro" id="IPR003646">
    <property type="entry name" value="SH3-like_bac-type"/>
</dbReference>
<keyword evidence="2" id="KW-0732">Signal</keyword>
<organism evidence="4 5">
    <name type="scientific">Streptomyces lasalocidi</name>
    <name type="common">Streptomyces lasaliensis</name>
    <dbReference type="NCBI Taxonomy" id="324833"/>
    <lineage>
        <taxon>Bacteria</taxon>
        <taxon>Bacillati</taxon>
        <taxon>Actinomycetota</taxon>
        <taxon>Actinomycetes</taxon>
        <taxon>Kitasatosporales</taxon>
        <taxon>Streptomycetaceae</taxon>
        <taxon>Streptomyces</taxon>
    </lineage>
</organism>
<sequence length="192" mass="20158">MVLRSTLARLAMTGAAGALALSASVVPAMADDGWGGDGQGNANSQQGTSATQGQSQGQGQDSDQYQGLGLGYQQVQGQGQGQGQGQQQGEGQNQGQSQGQQQGEAQGQGQGQDGRLTRGVVTARGGLLLRSAPTRSSEVIRMARQGETVSIFCQTRGESVDGNRQWYLLTDGTWAWGAARYIHTFDREPRPC</sequence>
<accession>A0A4U5WS55</accession>
<evidence type="ECO:0000256" key="1">
    <source>
        <dbReference type="SAM" id="MobiDB-lite"/>
    </source>
</evidence>
<feature type="domain" description="SH3b" evidence="3">
    <location>
        <begin position="126"/>
        <end position="182"/>
    </location>
</feature>
<reference evidence="4 5" key="1">
    <citation type="submission" date="2019-04" db="EMBL/GenBank/DDBJ databases">
        <title>Streptomyces lasaliensis sp. nov., an Actinomycete isolated from soil which produces the polyether antibiotic lasalocid.</title>
        <authorList>
            <person name="Erwin G."/>
            <person name="Haber C."/>
        </authorList>
    </citation>
    <scope>NUCLEOTIDE SEQUENCE [LARGE SCALE GENOMIC DNA]</scope>
    <source>
        <strain evidence="4 5">X-537</strain>
    </source>
</reference>
<protein>
    <submittedName>
        <fullName evidence="4">SH3 domain-containing protein</fullName>
    </submittedName>
</protein>
<evidence type="ECO:0000259" key="3">
    <source>
        <dbReference type="Pfam" id="PF08239"/>
    </source>
</evidence>
<dbReference type="AlphaFoldDB" id="A0A4U5WS55"/>
<keyword evidence="5" id="KW-1185">Reference proteome</keyword>
<feature type="compositionally biased region" description="Gly residues" evidence="1">
    <location>
        <begin position="78"/>
        <end position="88"/>
    </location>
</feature>
<dbReference type="Gene3D" id="2.30.30.40">
    <property type="entry name" value="SH3 Domains"/>
    <property type="match status" value="1"/>
</dbReference>
<feature type="signal peptide" evidence="2">
    <location>
        <begin position="1"/>
        <end position="30"/>
    </location>
</feature>
<evidence type="ECO:0000313" key="5">
    <source>
        <dbReference type="Proteomes" id="UP000305929"/>
    </source>
</evidence>
<feature type="chain" id="PRO_5020389466" evidence="2">
    <location>
        <begin position="31"/>
        <end position="192"/>
    </location>
</feature>
<feature type="region of interest" description="Disordered" evidence="1">
    <location>
        <begin position="32"/>
        <end position="115"/>
    </location>
</feature>
<evidence type="ECO:0000313" key="4">
    <source>
        <dbReference type="EMBL" id="TKT05178.1"/>
    </source>
</evidence>
<dbReference type="Proteomes" id="UP000305929">
    <property type="component" value="Unassembled WGS sequence"/>
</dbReference>
<evidence type="ECO:0000256" key="2">
    <source>
        <dbReference type="SAM" id="SignalP"/>
    </source>
</evidence>
<dbReference type="EMBL" id="SZNQ01000001">
    <property type="protein sequence ID" value="TKT05178.1"/>
    <property type="molecule type" value="Genomic_DNA"/>
</dbReference>
<proteinExistence type="predicted"/>